<evidence type="ECO:0000259" key="3">
    <source>
        <dbReference type="Pfam" id="PF24951"/>
    </source>
</evidence>
<feature type="compositionally biased region" description="Basic residues" evidence="1">
    <location>
        <begin position="145"/>
        <end position="154"/>
    </location>
</feature>
<proteinExistence type="predicted"/>
<dbReference type="InterPro" id="IPR039191">
    <property type="entry name" value="Nopp140-like"/>
</dbReference>
<feature type="compositionally biased region" description="Basic and acidic residues" evidence="1">
    <location>
        <begin position="301"/>
        <end position="310"/>
    </location>
</feature>
<gene>
    <name evidence="4" type="ORF">J5N97_028321</name>
</gene>
<feature type="compositionally biased region" description="Polar residues" evidence="1">
    <location>
        <begin position="336"/>
        <end position="347"/>
    </location>
</feature>
<feature type="domain" description="PAC1-like LisH-like dimerisation" evidence="3">
    <location>
        <begin position="62"/>
        <end position="87"/>
    </location>
</feature>
<feature type="domain" description="Srp40 C-terminal" evidence="2">
    <location>
        <begin position="549"/>
        <end position="621"/>
    </location>
</feature>
<reference evidence="4" key="2">
    <citation type="journal article" date="2022" name="Hortic Res">
        <title>The genome of Dioscorea zingiberensis sheds light on the biosynthesis, origin and evolution of the medicinally important diosgenin saponins.</title>
        <authorList>
            <person name="Li Y."/>
            <person name="Tan C."/>
            <person name="Li Z."/>
            <person name="Guo J."/>
            <person name="Li S."/>
            <person name="Chen X."/>
            <person name="Wang C."/>
            <person name="Dai X."/>
            <person name="Yang H."/>
            <person name="Song W."/>
            <person name="Hou L."/>
            <person name="Xu J."/>
            <person name="Tong Z."/>
            <person name="Xu A."/>
            <person name="Yuan X."/>
            <person name="Wang W."/>
            <person name="Yang Q."/>
            <person name="Chen L."/>
            <person name="Sun Z."/>
            <person name="Wang K."/>
            <person name="Pan B."/>
            <person name="Chen J."/>
            <person name="Bao Y."/>
            <person name="Liu F."/>
            <person name="Qi X."/>
            <person name="Gang D.R."/>
            <person name="Wen J."/>
            <person name="Li J."/>
        </authorList>
    </citation>
    <scope>NUCLEOTIDE SEQUENCE</scope>
    <source>
        <strain evidence="4">Dzin_1.0</strain>
    </source>
</reference>
<dbReference type="Pfam" id="PF24951">
    <property type="entry name" value="LisH_PAC1"/>
    <property type="match status" value="1"/>
</dbReference>
<dbReference type="PROSITE" id="PS50896">
    <property type="entry name" value="LISH"/>
    <property type="match status" value="1"/>
</dbReference>
<feature type="region of interest" description="Disordered" evidence="1">
    <location>
        <begin position="373"/>
        <end position="541"/>
    </location>
</feature>
<feature type="compositionally biased region" description="Basic and acidic residues" evidence="1">
    <location>
        <begin position="515"/>
        <end position="525"/>
    </location>
</feature>
<dbReference type="OrthoDB" id="5599646at2759"/>
<dbReference type="AlphaFoldDB" id="A0A9D5H4Q1"/>
<dbReference type="Proteomes" id="UP001085076">
    <property type="component" value="Miscellaneous, Linkage group lg09"/>
</dbReference>
<feature type="compositionally biased region" description="Polar residues" evidence="1">
    <location>
        <begin position="500"/>
        <end position="514"/>
    </location>
</feature>
<feature type="compositionally biased region" description="Basic and acidic residues" evidence="1">
    <location>
        <begin position="348"/>
        <end position="358"/>
    </location>
</feature>
<feature type="compositionally biased region" description="Basic and acidic residues" evidence="1">
    <location>
        <begin position="373"/>
        <end position="389"/>
    </location>
</feature>
<feature type="compositionally biased region" description="Basic and acidic residues" evidence="1">
    <location>
        <begin position="484"/>
        <end position="499"/>
    </location>
</feature>
<protein>
    <recommendedName>
        <fullName evidence="6">LisH domain-containing protein</fullName>
    </recommendedName>
</protein>
<dbReference type="InterPro" id="IPR006594">
    <property type="entry name" value="LisH"/>
</dbReference>
<dbReference type="EMBL" id="JAGGNH010000009">
    <property type="protein sequence ID" value="KAJ0963199.1"/>
    <property type="molecule type" value="Genomic_DNA"/>
</dbReference>
<evidence type="ECO:0000313" key="4">
    <source>
        <dbReference type="EMBL" id="KAJ0963199.1"/>
    </source>
</evidence>
<dbReference type="InterPro" id="IPR056795">
    <property type="entry name" value="PAC1-like_LisH-like_dom"/>
</dbReference>
<dbReference type="InterPro" id="IPR007718">
    <property type="entry name" value="Srp40_C"/>
</dbReference>
<feature type="compositionally biased region" description="Basic and acidic residues" evidence="1">
    <location>
        <begin position="397"/>
        <end position="407"/>
    </location>
</feature>
<dbReference type="GO" id="GO:0005730">
    <property type="term" value="C:nucleolus"/>
    <property type="evidence" value="ECO:0007669"/>
    <property type="project" value="InterPro"/>
</dbReference>
<evidence type="ECO:0000256" key="1">
    <source>
        <dbReference type="SAM" id="MobiDB-lite"/>
    </source>
</evidence>
<evidence type="ECO:0008006" key="6">
    <source>
        <dbReference type="Google" id="ProtNLM"/>
    </source>
</evidence>
<organism evidence="4 5">
    <name type="scientific">Dioscorea zingiberensis</name>
    <dbReference type="NCBI Taxonomy" id="325984"/>
    <lineage>
        <taxon>Eukaryota</taxon>
        <taxon>Viridiplantae</taxon>
        <taxon>Streptophyta</taxon>
        <taxon>Embryophyta</taxon>
        <taxon>Tracheophyta</taxon>
        <taxon>Spermatophyta</taxon>
        <taxon>Magnoliopsida</taxon>
        <taxon>Liliopsida</taxon>
        <taxon>Dioscoreales</taxon>
        <taxon>Dioscoreaceae</taxon>
        <taxon>Dioscorea</taxon>
    </lineage>
</organism>
<evidence type="ECO:0000259" key="2">
    <source>
        <dbReference type="Pfam" id="PF05022"/>
    </source>
</evidence>
<reference evidence="4" key="1">
    <citation type="submission" date="2021-03" db="EMBL/GenBank/DDBJ databases">
        <authorList>
            <person name="Li Z."/>
            <person name="Yang C."/>
        </authorList>
    </citation>
    <scope>NUCLEOTIDE SEQUENCE</scope>
    <source>
        <strain evidence="4">Dzin_1.0</strain>
        <tissue evidence="4">Leaf</tissue>
    </source>
</reference>
<name>A0A9D5H4Q1_9LILI</name>
<evidence type="ECO:0000313" key="5">
    <source>
        <dbReference type="Proteomes" id="UP001085076"/>
    </source>
</evidence>
<dbReference type="Pfam" id="PF05022">
    <property type="entry name" value="SRP40_C"/>
    <property type="match status" value="1"/>
</dbReference>
<dbReference type="SMART" id="SM00667">
    <property type="entry name" value="LisH"/>
    <property type="match status" value="1"/>
</dbReference>
<sequence length="627" mass="71109">MLENPQRLIASSLVFPFVPRQIMLENRSKEILALEKKPSRKAENEKKQKMKEEEVRVALLSSIASYLDRNGFSKTLSAFRSEAQLEMDGCKSSTLNLEEVILNILETSDGQEKFSIEWCRDQGMEGNGIAKRDEEEAALDTSHHIDKKKRKKSSRVTDEKLEQDIEYGKGVDRDGKISEKLSSELQVKSKRMKSKRLITEDISPEMHKSLQETNDLGVKPDRKKSKSDQCQSKNKTSVEDSNVEIKDKKIKGKLVSDSNGEITQKVQIEVNCETAKDGDHENQLPQPNVADKEKKKKKHKMIDNHGKNSENSDLEIVQNVTREKIEGLNSVMNKSSTLSVDSDVNCQTEKKKERKENLDFGAQNVEEIIDFVAKHAFTENPPEKLDSKKKDKKKKEKKENNTDHEAQGDLIKSLPQIETTLALEENINGKVSKKRKRPSSEGTELQIDNVETVKSKKKLSDGDKDNKETGTPQKADISFTENDDILRKRLKTEENKHNFSDSSPNGMFNASQNKDGSEDSVKNVKEGGTSAKSMKKVKRSVEPKTVNAFQRVKVDEVKFVDDRLQDNSYWAKDGADIGYGAKAQEVLGQVKGRDFRHEKTKKKRGTYRGGQIDLQSHSIKFNYSDDE</sequence>
<comment type="caution">
    <text evidence="4">The sequence shown here is derived from an EMBL/GenBank/DDBJ whole genome shotgun (WGS) entry which is preliminary data.</text>
</comment>
<feature type="region of interest" description="Disordered" evidence="1">
    <location>
        <begin position="336"/>
        <end position="360"/>
    </location>
</feature>
<dbReference type="PANTHER" id="PTHR23216">
    <property type="entry name" value="NUCLEOLAR AND COILED-BODY PHOSPHOPROTEIN 1"/>
    <property type="match status" value="1"/>
</dbReference>
<feature type="region of interest" description="Disordered" evidence="1">
    <location>
        <begin position="273"/>
        <end position="316"/>
    </location>
</feature>
<feature type="region of interest" description="Disordered" evidence="1">
    <location>
        <begin position="134"/>
        <end position="160"/>
    </location>
</feature>
<keyword evidence="5" id="KW-1185">Reference proteome</keyword>
<feature type="region of interest" description="Disordered" evidence="1">
    <location>
        <begin position="188"/>
        <end position="250"/>
    </location>
</feature>
<feature type="compositionally biased region" description="Basic and acidic residues" evidence="1">
    <location>
        <begin position="451"/>
        <end position="468"/>
    </location>
</feature>
<dbReference type="PANTHER" id="PTHR23216:SF1">
    <property type="entry name" value="NUCLEOLAR AND COILED-BODY PHOSPHOPROTEIN 1"/>
    <property type="match status" value="1"/>
</dbReference>
<accession>A0A9D5H4Q1</accession>